<evidence type="ECO:0008006" key="3">
    <source>
        <dbReference type="Google" id="ProtNLM"/>
    </source>
</evidence>
<dbReference type="VEuPathDB" id="TriTrypDB:TRSC58_05874"/>
<gene>
    <name evidence="1" type="ORF">TRSC58_05874</name>
</gene>
<reference evidence="1 2" key="1">
    <citation type="submission" date="2013-07" db="EMBL/GenBank/DDBJ databases">
        <authorList>
            <person name="Stoco P.H."/>
            <person name="Wagner G."/>
            <person name="Gerber A."/>
            <person name="Zaha A."/>
            <person name="Thompson C."/>
            <person name="Bartholomeu D.C."/>
            <person name="Luckemeyer D.D."/>
            <person name="Bahia D."/>
            <person name="Loreto E."/>
            <person name="Prestes E.B."/>
            <person name="Lima F.M."/>
            <person name="Rodrigues-Luiz G."/>
            <person name="Vallejo G.A."/>
            <person name="Filho J.F."/>
            <person name="Monteiro K.M."/>
            <person name="Tyler K.M."/>
            <person name="de Almeida L.G."/>
            <person name="Ortiz M.F."/>
            <person name="Siervo M.A."/>
            <person name="de Moraes M.H."/>
            <person name="Cunha O.L."/>
            <person name="Mendonca-Neto R."/>
            <person name="Silva R."/>
            <person name="Teixeira S.M."/>
            <person name="Murta S.M."/>
            <person name="Sincero T.C."/>
            <person name="Mendes T.A."/>
            <person name="Urmenyi T.P."/>
            <person name="Silva V.G."/>
            <person name="da Rocha W.D."/>
            <person name="Andersson B."/>
            <person name="Romanha A.J."/>
            <person name="Steindel M."/>
            <person name="de Vasconcelos A.T."/>
            <person name="Grisard E.C."/>
        </authorList>
    </citation>
    <scope>NUCLEOTIDE SEQUENCE [LARGE SCALE GENOMIC DNA]</scope>
    <source>
        <strain evidence="1 2">SC58</strain>
    </source>
</reference>
<keyword evidence="2" id="KW-1185">Reference proteome</keyword>
<dbReference type="Proteomes" id="UP000031737">
    <property type="component" value="Unassembled WGS sequence"/>
</dbReference>
<dbReference type="AlphaFoldDB" id="A0A061ITS8"/>
<name>A0A061ITS8_TRYRA</name>
<organism evidence="1 2">
    <name type="scientific">Trypanosoma rangeli SC58</name>
    <dbReference type="NCBI Taxonomy" id="429131"/>
    <lineage>
        <taxon>Eukaryota</taxon>
        <taxon>Discoba</taxon>
        <taxon>Euglenozoa</taxon>
        <taxon>Kinetoplastea</taxon>
        <taxon>Metakinetoplastina</taxon>
        <taxon>Trypanosomatida</taxon>
        <taxon>Trypanosomatidae</taxon>
        <taxon>Trypanosoma</taxon>
        <taxon>Herpetosoma</taxon>
    </lineage>
</organism>
<dbReference type="EMBL" id="AUPL01005874">
    <property type="protein sequence ID" value="ESL06453.1"/>
    <property type="molecule type" value="Genomic_DNA"/>
</dbReference>
<dbReference type="OrthoDB" id="242551at2759"/>
<comment type="caution">
    <text evidence="1">The sequence shown here is derived from an EMBL/GenBank/DDBJ whole genome shotgun (WGS) entry which is preliminary data.</text>
</comment>
<evidence type="ECO:0000313" key="2">
    <source>
        <dbReference type="Proteomes" id="UP000031737"/>
    </source>
</evidence>
<proteinExistence type="predicted"/>
<evidence type="ECO:0000313" key="1">
    <source>
        <dbReference type="EMBL" id="ESL06453.1"/>
    </source>
</evidence>
<protein>
    <recommendedName>
        <fullName evidence="3">Sfi1 spindle body domain-containing protein</fullName>
    </recommendedName>
</protein>
<sequence>MAAMIENNMYRGGCMVLLQALLTQACRTILAFYVVANNTSLNLRLVAMASSYVAASEAASLIENMGKHVLLTAVHFLYCEHHPYRACQHYHGEIAAAVGAVLQNLSLRSSILAALTEFITRKWKKDEDSITPLLQCALSVDPIEYLTTDSASESLKAPLMLLRQVFPELARSGTSAEVACGCPHRWFRETLPFALLTMSMEQHARTWRRTSLLLMAFVRWQQRHGMCLLRGLAAYTTSPHEESATQVPSTVSGEHAEWPTPLQLQDAALKQASTCGGSSNMDTNINKSCSGGSLALTQNFAKVFEEANTMGQAVVPRTEASPAKVKLDAATINDAHASAKLLRSLFLECDKLTSLRLKRQVFQIWRDVRLVERCSLKRIVFQFMWRRKQFCWVQWRHRMECRRIAKREQCATERCHNLIEIKRERLRQQAWRCWKASFLVRQFRMHTYGRHFFGVWRRTYIFAIHAQGKVLPLIAKRALASRCLERWRGLYLSHVADCMFMRRSFLHIKNYLGRRLEGRQLDEIARAHARRILQQSCLRQWRKMYRLFLMYSQFTQALGRRVLYHTLLIWRRRWVRKTGGIDRMQTYLAIKRQRRIVYTFTHWKRKTHLTQLHQQLVFSRLRRTCHVLWNRWVQRVLFHQGIERDRVVLAVFMHHRFLLFGTWRLWRWRCVRREQNRCAMDKAALILQAKAMHENQLLALAWYRWKGKSHLMRQRCSVGGFVPSAFNTYLGVNRSFPRANMSTTSSPSRRTGNIQGFSVSFAEPRFTPPRRDPLAALRAERVLLQGIGSPRWQSKAQSRLFDASRSEISVWNSPEPWRRCKEEAKTIIMMPSDVEDDNSPSAESSRVLL</sequence>
<accession>A0A061ITS8</accession>